<keyword evidence="3 6" id="KW-0808">Transferase</keyword>
<feature type="domain" description="Methyltransferase" evidence="5">
    <location>
        <begin position="49"/>
        <end position="135"/>
    </location>
</feature>
<dbReference type="GO" id="GO:0008168">
    <property type="term" value="F:methyltransferase activity"/>
    <property type="evidence" value="ECO:0007669"/>
    <property type="project" value="UniProtKB-KW"/>
</dbReference>
<dbReference type="PANTHER" id="PTHR44307:SF2">
    <property type="entry name" value="PHOSPHOETHANOLAMINE METHYLTRANSFERASE ISOFORM X1"/>
    <property type="match status" value="1"/>
</dbReference>
<sequence length="240" mass="27732">MKSKTVQKLPTLGGSNSTKLICSKVEIKDGMNVLIASVNLRESVVYVAKNFNCHIYGIYEIPQVVFDAKSEIAEAGLDDKVKVKMMSPVNLDFEDEIFDLIISEGILSQYKKSRILKEFRRVLKKDSFIGIADFYWKKTPVPTYVKDAWYVEGGEIETLDEKIKILKDYGFEPTFVKDISDELRVYYSRFKKIIQSSLKERKFTKSEFKEVKKFKHEVSVYLDQGGDKWMGYVVIVAKKI</sequence>
<dbReference type="PANTHER" id="PTHR44307">
    <property type="entry name" value="PHOSPHOETHANOLAMINE METHYLTRANSFERASE"/>
    <property type="match status" value="1"/>
</dbReference>
<dbReference type="Gene3D" id="3.40.50.150">
    <property type="entry name" value="Vaccinia Virus protein VP39"/>
    <property type="match status" value="1"/>
</dbReference>
<dbReference type="InterPro" id="IPR029063">
    <property type="entry name" value="SAM-dependent_MTases_sf"/>
</dbReference>
<dbReference type="Pfam" id="PF13847">
    <property type="entry name" value="Methyltransf_31"/>
    <property type="match status" value="1"/>
</dbReference>
<evidence type="ECO:0000256" key="4">
    <source>
        <dbReference type="ARBA" id="ARBA00025707"/>
    </source>
</evidence>
<gene>
    <name evidence="6" type="ORF">JGI23_00202</name>
</gene>
<reference evidence="7" key="1">
    <citation type="submission" date="2015-11" db="EMBL/GenBank/DDBJ databases">
        <authorList>
            <person name="Varghese N."/>
        </authorList>
    </citation>
    <scope>NUCLEOTIDE SEQUENCE [LARGE SCALE GENOMIC DNA]</scope>
    <source>
        <strain evidence="7">JGI-23</strain>
    </source>
</reference>
<dbReference type="AlphaFoldDB" id="A0A0N7MVV5"/>
<dbReference type="RefSeq" id="WP_092347093.1">
    <property type="nucleotide sequence ID" value="NZ_CZVW01000002.1"/>
</dbReference>
<dbReference type="EMBL" id="CZVW01000002">
    <property type="protein sequence ID" value="CUS96899.1"/>
    <property type="molecule type" value="Genomic_DNA"/>
</dbReference>
<evidence type="ECO:0000256" key="1">
    <source>
        <dbReference type="ARBA" id="ARBA00005189"/>
    </source>
</evidence>
<accession>A0A0N7MVV5</accession>
<dbReference type="Proteomes" id="UP000199197">
    <property type="component" value="Unassembled WGS sequence"/>
</dbReference>
<evidence type="ECO:0000256" key="2">
    <source>
        <dbReference type="ARBA" id="ARBA00022603"/>
    </source>
</evidence>
<evidence type="ECO:0000313" key="6">
    <source>
        <dbReference type="EMBL" id="CUS96899.1"/>
    </source>
</evidence>
<name>A0A0N7MVV5_9BACT</name>
<proteinExistence type="predicted"/>
<comment type="pathway">
    <text evidence="4">Phospholipid metabolism.</text>
</comment>
<dbReference type="OrthoDB" id="529208at2"/>
<keyword evidence="2 6" id="KW-0489">Methyltransferase</keyword>
<dbReference type="GO" id="GO:0032259">
    <property type="term" value="P:methylation"/>
    <property type="evidence" value="ECO:0007669"/>
    <property type="project" value="UniProtKB-KW"/>
</dbReference>
<dbReference type="CDD" id="cd02440">
    <property type="entry name" value="AdoMet_MTases"/>
    <property type="match status" value="1"/>
</dbReference>
<organism evidence="6 7">
    <name type="scientific">Candidatus Chryseopegocella kryptomonas</name>
    <dbReference type="NCBI Taxonomy" id="1633643"/>
    <lineage>
        <taxon>Bacteria</taxon>
        <taxon>Pseudomonadati</taxon>
        <taxon>Candidatus Kryptoniota</taxon>
        <taxon>Candidatus Chryseopegocella</taxon>
    </lineage>
</organism>
<keyword evidence="7" id="KW-1185">Reference proteome</keyword>
<dbReference type="InterPro" id="IPR025714">
    <property type="entry name" value="Methyltranfer_dom"/>
</dbReference>
<dbReference type="SUPFAM" id="SSF53335">
    <property type="entry name" value="S-adenosyl-L-methionine-dependent methyltransferases"/>
    <property type="match status" value="1"/>
</dbReference>
<evidence type="ECO:0000259" key="5">
    <source>
        <dbReference type="Pfam" id="PF13847"/>
    </source>
</evidence>
<protein>
    <submittedName>
        <fullName evidence="6">Methyltransferase domain-containing protein</fullName>
    </submittedName>
</protein>
<evidence type="ECO:0000256" key="3">
    <source>
        <dbReference type="ARBA" id="ARBA00022679"/>
    </source>
</evidence>
<comment type="pathway">
    <text evidence="1">Lipid metabolism.</text>
</comment>
<evidence type="ECO:0000313" key="7">
    <source>
        <dbReference type="Proteomes" id="UP000199197"/>
    </source>
</evidence>